<evidence type="ECO:0000313" key="2">
    <source>
        <dbReference type="EMBL" id="TAY42401.1"/>
    </source>
</evidence>
<dbReference type="InterPro" id="IPR052345">
    <property type="entry name" value="Rad_response_metalloprotease"/>
</dbReference>
<dbReference type="PANTHER" id="PTHR43236:SF1">
    <property type="entry name" value="BLL7220 PROTEIN"/>
    <property type="match status" value="1"/>
</dbReference>
<dbReference type="AlphaFoldDB" id="A0A7M3DJS3"/>
<dbReference type="InterPro" id="IPR010359">
    <property type="entry name" value="IrrE_HExxH"/>
</dbReference>
<dbReference type="Proteomes" id="UP000292974">
    <property type="component" value="Unassembled WGS sequence"/>
</dbReference>
<protein>
    <submittedName>
        <fullName evidence="2">ImmA/IrrE family metallo-endopeptidase</fullName>
    </submittedName>
</protein>
<feature type="domain" description="IrrE N-terminal-like" evidence="1">
    <location>
        <begin position="45"/>
        <end position="171"/>
    </location>
</feature>
<accession>A0A7M3DJS3</accession>
<comment type="caution">
    <text evidence="2">The sequence shown here is derived from an EMBL/GenBank/DDBJ whole genome shotgun (WGS) entry which is preliminary data.</text>
</comment>
<dbReference type="Gene3D" id="1.10.10.2910">
    <property type="match status" value="1"/>
</dbReference>
<name>A0A7M3DJS3_RHILE</name>
<proteinExistence type="predicted"/>
<dbReference type="PANTHER" id="PTHR43236">
    <property type="entry name" value="ANTITOXIN HIGA1"/>
    <property type="match status" value="1"/>
</dbReference>
<dbReference type="EMBL" id="SIOP01000005">
    <property type="protein sequence ID" value="TAY42401.1"/>
    <property type="molecule type" value="Genomic_DNA"/>
</dbReference>
<geneLocation type="plasmid" evidence="2">
    <name>pSM135B_Rh08</name>
</geneLocation>
<organism evidence="2 3">
    <name type="scientific">Rhizobium leguminosarum</name>
    <dbReference type="NCBI Taxonomy" id="384"/>
    <lineage>
        <taxon>Bacteria</taxon>
        <taxon>Pseudomonadati</taxon>
        <taxon>Pseudomonadota</taxon>
        <taxon>Alphaproteobacteria</taxon>
        <taxon>Hyphomicrobiales</taxon>
        <taxon>Rhizobiaceae</taxon>
        <taxon>Rhizobium/Agrobacterium group</taxon>
        <taxon>Rhizobium</taxon>
    </lineage>
</organism>
<dbReference type="Pfam" id="PF06114">
    <property type="entry name" value="Peptidase_M78"/>
    <property type="match status" value="1"/>
</dbReference>
<evidence type="ECO:0000259" key="1">
    <source>
        <dbReference type="Pfam" id="PF06114"/>
    </source>
</evidence>
<evidence type="ECO:0000313" key="3">
    <source>
        <dbReference type="Proteomes" id="UP000292974"/>
    </source>
</evidence>
<gene>
    <name evidence="2" type="ORF">ELH90_36300</name>
</gene>
<sequence>MARSASSLARLQAVAAAKRVHRGLDLEKRVIESGGQVDIFDAISELDIALVFKPLTSALGFCLPAPVRGIMITTLRSLHIQRFTGAHELGHVILGHTGSIDKEQEILARDPFSRDSGDLQEIQAEAFAAEFLLPRWLYIHHAKTQGWTTAHLRNPDVAYQLSLRMGASYLATCWGLAGHQILNRADVDVLARAKVAQLKTTVGQSFRPGNSWADVWRLTRRDAGSSVNGNPDDLIRFDLDEMVDGGYQWDFSDLARAGYEVLADQSNFSKDPLHYGAPAQRTVIARPLGRGVSRIRLQERQAPNDEPDEDLEFQLTLALEGREDSGLSRAERRRRGIGL</sequence>
<keyword evidence="2" id="KW-0614">Plasmid</keyword>
<reference evidence="2 3" key="1">
    <citation type="submission" date="2019-02" db="EMBL/GenBank/DDBJ databases">
        <title>The genomic architecture of introgression among sibling species of bacteria.</title>
        <authorList>
            <person name="Cavassim M.I.A."/>
            <person name="Moeskjaer S."/>
            <person name="Moslemi C."/>
            <person name="Fields B."/>
            <person name="Bachmann A."/>
            <person name="Vilhjalmsson B."/>
            <person name="Schierup M.H."/>
            <person name="Young J.P.W."/>
            <person name="Andersen S.U."/>
        </authorList>
    </citation>
    <scope>NUCLEOTIDE SEQUENCE [LARGE SCALE GENOMIC DNA]</scope>
    <source>
        <strain evidence="2 3">SM135B</strain>
        <plasmid evidence="2">pSM135B_Rh08</plasmid>
    </source>
</reference>